<dbReference type="RefSeq" id="WP_135660368.1">
    <property type="nucleotide sequence ID" value="NZ_RQHF01000035.1"/>
</dbReference>
<dbReference type="SUPFAM" id="SSF101898">
    <property type="entry name" value="NHL repeat"/>
    <property type="match status" value="1"/>
</dbReference>
<dbReference type="Gene3D" id="2.60.40.10">
    <property type="entry name" value="Immunoglobulins"/>
    <property type="match status" value="1"/>
</dbReference>
<dbReference type="InterPro" id="IPR001258">
    <property type="entry name" value="NHL_repeat"/>
</dbReference>
<protein>
    <recommendedName>
        <fullName evidence="6">NHL repeat protein</fullName>
    </recommendedName>
</protein>
<dbReference type="PANTHER" id="PTHR24104:SF25">
    <property type="entry name" value="PROTEIN LIN-41"/>
    <property type="match status" value="1"/>
</dbReference>
<name>A0ABY2NKD3_9LEPT</name>
<dbReference type="InterPro" id="IPR011042">
    <property type="entry name" value="6-blade_b-propeller_TolB-like"/>
</dbReference>
<dbReference type="CDD" id="cd05819">
    <property type="entry name" value="NHL"/>
    <property type="match status" value="1"/>
</dbReference>
<organism evidence="4 5">
    <name type="scientific">Leptospira vanthielii</name>
    <dbReference type="NCBI Taxonomy" id="293085"/>
    <lineage>
        <taxon>Bacteria</taxon>
        <taxon>Pseudomonadati</taxon>
        <taxon>Spirochaetota</taxon>
        <taxon>Spirochaetia</taxon>
        <taxon>Leptospirales</taxon>
        <taxon>Leptospiraceae</taxon>
        <taxon>Leptospira</taxon>
    </lineage>
</organism>
<evidence type="ECO:0008006" key="6">
    <source>
        <dbReference type="Google" id="ProtNLM"/>
    </source>
</evidence>
<sequence>MASLSNPCDIESKDFFPQLIVSVSIEGGFCQKQIVNPGDLYNYTEFTFYKSIPISVLPKLGSKAEISTSPSLPPGLYVDPNTGALSGTPTSPGDRQNYTVLRKGVALGQISIQVRGLAATKVYGQLGDLNCADPYVNGSCGSGGPVTADNLSGPNAVITDKSDGVYISSGNRVLYYPAGQTTATRVYGQHGQFTCDAANANSNLSCSTSIISANTLSVPRGIFLDPLENLYITDSTPNNRLLVFPNGNTTPSRALGVPDYSTAGPGPGSASASNFVSPIDLKLDSSGGIFLSDFGNNRILYFPKDANVATEVYGQPDFTNASFSVSESRFSTNQGFEIDSVGGMYIADRGNHRVVYFPKGSTSATKVYGQSSFSVNTGGLSNNGLTQPTDVALDQSENLFVADFFNHRILVYPRTSLTSGMTAIAVIGQSGSFTCNASNNDGTGCTSAGTVPNTQSFRNPVAIHFDKQGRLYVVDNGNHRVVVY</sequence>
<dbReference type="Gene3D" id="2.120.10.30">
    <property type="entry name" value="TolB, C-terminal domain"/>
    <property type="match status" value="2"/>
</dbReference>
<reference evidence="5" key="1">
    <citation type="journal article" date="2019" name="PLoS Negl. Trop. Dis.">
        <title>Revisiting the worldwide diversity of Leptospira species in the environment.</title>
        <authorList>
            <person name="Vincent A.T."/>
            <person name="Schiettekatte O."/>
            <person name="Bourhy P."/>
            <person name="Veyrier F.J."/>
            <person name="Picardeau M."/>
        </authorList>
    </citation>
    <scope>NUCLEOTIDE SEQUENCE [LARGE SCALE GENOMIC DNA]</scope>
    <source>
        <strain evidence="5">201601955</strain>
    </source>
</reference>
<dbReference type="InterPro" id="IPR050952">
    <property type="entry name" value="TRIM-NHL_E3_ligases"/>
</dbReference>
<dbReference type="EMBL" id="RQHF01000035">
    <property type="protein sequence ID" value="TGM46223.1"/>
    <property type="molecule type" value="Genomic_DNA"/>
</dbReference>
<keyword evidence="5" id="KW-1185">Reference proteome</keyword>
<comment type="caution">
    <text evidence="4">The sequence shown here is derived from an EMBL/GenBank/DDBJ whole genome shotgun (WGS) entry which is preliminary data.</text>
</comment>
<dbReference type="Pfam" id="PF05345">
    <property type="entry name" value="He_PIG"/>
    <property type="match status" value="1"/>
</dbReference>
<dbReference type="PANTHER" id="PTHR24104">
    <property type="entry name" value="E3 UBIQUITIN-PROTEIN LIGASE NHLRC1-RELATED"/>
    <property type="match status" value="1"/>
</dbReference>
<evidence type="ECO:0000256" key="1">
    <source>
        <dbReference type="ARBA" id="ARBA00022737"/>
    </source>
</evidence>
<feature type="repeat" description="NHL" evidence="2">
    <location>
        <begin position="457"/>
        <end position="484"/>
    </location>
</feature>
<gene>
    <name evidence="4" type="ORF">EHQ95_16395</name>
</gene>
<dbReference type="Proteomes" id="UP000298112">
    <property type="component" value="Unassembled WGS sequence"/>
</dbReference>
<feature type="region of interest" description="Disordered" evidence="3">
    <location>
        <begin position="75"/>
        <end position="96"/>
    </location>
</feature>
<dbReference type="PROSITE" id="PS51125">
    <property type="entry name" value="NHL"/>
    <property type="match status" value="1"/>
</dbReference>
<dbReference type="Gene3D" id="2.40.10.500">
    <property type="match status" value="1"/>
</dbReference>
<evidence type="ECO:0000313" key="5">
    <source>
        <dbReference type="Proteomes" id="UP000298112"/>
    </source>
</evidence>
<accession>A0ABY2NKD3</accession>
<keyword evidence="1" id="KW-0677">Repeat</keyword>
<evidence type="ECO:0000256" key="2">
    <source>
        <dbReference type="PROSITE-ProRule" id="PRU00504"/>
    </source>
</evidence>
<dbReference type="InterPro" id="IPR013783">
    <property type="entry name" value="Ig-like_fold"/>
</dbReference>
<evidence type="ECO:0000313" key="4">
    <source>
        <dbReference type="EMBL" id="TGM46223.1"/>
    </source>
</evidence>
<evidence type="ECO:0000256" key="3">
    <source>
        <dbReference type="SAM" id="MobiDB-lite"/>
    </source>
</evidence>
<dbReference type="Pfam" id="PF01436">
    <property type="entry name" value="NHL"/>
    <property type="match status" value="2"/>
</dbReference>
<feature type="compositionally biased region" description="Polar residues" evidence="3">
    <location>
        <begin position="83"/>
        <end position="96"/>
    </location>
</feature>
<proteinExistence type="predicted"/>